<dbReference type="GO" id="GO:0005524">
    <property type="term" value="F:ATP binding"/>
    <property type="evidence" value="ECO:0007669"/>
    <property type="project" value="UniProtKB-KW"/>
</dbReference>
<keyword evidence="13" id="KW-0732">Signal</keyword>
<comment type="function">
    <text evidence="9">Catalyzes the phosphorylation of the ketose sugar fructose to fructose-1-phosphate.</text>
</comment>
<keyword evidence="7" id="KW-0119">Carbohydrate metabolism</keyword>
<evidence type="ECO:0000256" key="3">
    <source>
        <dbReference type="ARBA" id="ARBA00022679"/>
    </source>
</evidence>
<dbReference type="Gene3D" id="3.40.1190.20">
    <property type="match status" value="1"/>
</dbReference>
<dbReference type="InterPro" id="IPR052562">
    <property type="entry name" value="Ketohexokinase-related"/>
</dbReference>
<evidence type="ECO:0000313" key="15">
    <source>
        <dbReference type="EMBL" id="KAK2572752.1"/>
    </source>
</evidence>
<dbReference type="Pfam" id="PF00294">
    <property type="entry name" value="PfkB"/>
    <property type="match status" value="1"/>
</dbReference>
<dbReference type="PANTHER" id="PTHR42774">
    <property type="entry name" value="PHOSPHOTRANSFERASE SYSTEM TRANSPORT PROTEIN"/>
    <property type="match status" value="1"/>
</dbReference>
<feature type="domain" description="Carbohydrate kinase PfkB" evidence="14">
    <location>
        <begin position="4"/>
        <end position="294"/>
    </location>
</feature>
<dbReference type="CDD" id="cd01939">
    <property type="entry name" value="Ketohexokinase"/>
    <property type="match status" value="1"/>
</dbReference>
<evidence type="ECO:0000313" key="16">
    <source>
        <dbReference type="Proteomes" id="UP001249851"/>
    </source>
</evidence>
<proteinExistence type="inferred from homology"/>
<keyword evidence="16" id="KW-1185">Reference proteome</keyword>
<gene>
    <name evidence="15" type="ORF">P5673_001733</name>
</gene>
<dbReference type="EMBL" id="JARQWQ010000003">
    <property type="protein sequence ID" value="KAK2572752.1"/>
    <property type="molecule type" value="Genomic_DNA"/>
</dbReference>
<dbReference type="FunFam" id="3.40.1190.20:FF:000018">
    <property type="entry name" value="Ketohexokinase"/>
    <property type="match status" value="1"/>
</dbReference>
<evidence type="ECO:0000256" key="11">
    <source>
        <dbReference type="ARBA" id="ARBA00070614"/>
    </source>
</evidence>
<dbReference type="InterPro" id="IPR011611">
    <property type="entry name" value="PfkB_dom"/>
</dbReference>
<evidence type="ECO:0000256" key="7">
    <source>
        <dbReference type="ARBA" id="ARBA00023277"/>
    </source>
</evidence>
<evidence type="ECO:0000256" key="4">
    <source>
        <dbReference type="ARBA" id="ARBA00022741"/>
    </source>
</evidence>
<dbReference type="SUPFAM" id="SSF53613">
    <property type="entry name" value="Ribokinase-like"/>
    <property type="match status" value="1"/>
</dbReference>
<protein>
    <recommendedName>
        <fullName evidence="11">Ketohexokinase</fullName>
        <ecNumber evidence="10">2.7.1.3</ecNumber>
    </recommendedName>
    <alternativeName>
        <fullName evidence="12">Hepatic fructokinase</fullName>
    </alternativeName>
</protein>
<evidence type="ECO:0000256" key="13">
    <source>
        <dbReference type="SAM" id="SignalP"/>
    </source>
</evidence>
<evidence type="ECO:0000256" key="12">
    <source>
        <dbReference type="ARBA" id="ARBA00079845"/>
    </source>
</evidence>
<sequence>MSRKKVLCVGLIALDIVSTCERYPNEDEDMRATSQRWQTGGNACTNATVMTQLGIECEFLGSLSEGTEAEFVCKHLRDRGIEHEHCVRHSDCGTPTSVVTLSLATGSRTVLHARNNLPEMNLSAFQKVNLTNYYWIHFEGRRNEGEIVKMIAMVDEFSSKRTAHDKIVVSVELEKPRQSLVPLLDKADVVFTSKDFARFCGYSTASEAVKAFHSKVKAGATVICAWGDEGADGIGPDGEVKHSDAYCPKEVIDTLGAGDTFVAGAIYSLIKQSSIEDTLNFACKLAGLKCGMRGNDGVGNAIKQEHSFPI</sequence>
<dbReference type="PANTHER" id="PTHR42774:SF3">
    <property type="entry name" value="KETOHEXOKINASE"/>
    <property type="match status" value="1"/>
</dbReference>
<keyword evidence="4" id="KW-0547">Nucleotide-binding</keyword>
<dbReference type="InterPro" id="IPR002173">
    <property type="entry name" value="Carboh/pur_kinase_PfkB_CS"/>
</dbReference>
<comment type="caution">
    <text evidence="15">The sequence shown here is derived from an EMBL/GenBank/DDBJ whole genome shotgun (WGS) entry which is preliminary data.</text>
</comment>
<dbReference type="PROSITE" id="PS00584">
    <property type="entry name" value="PFKB_KINASES_2"/>
    <property type="match status" value="1"/>
</dbReference>
<feature type="chain" id="PRO_5042095480" description="Ketohexokinase" evidence="13">
    <location>
        <begin position="23"/>
        <end position="310"/>
    </location>
</feature>
<accession>A0AAD9R409</accession>
<organism evidence="15 16">
    <name type="scientific">Acropora cervicornis</name>
    <name type="common">Staghorn coral</name>
    <dbReference type="NCBI Taxonomy" id="6130"/>
    <lineage>
        <taxon>Eukaryota</taxon>
        <taxon>Metazoa</taxon>
        <taxon>Cnidaria</taxon>
        <taxon>Anthozoa</taxon>
        <taxon>Hexacorallia</taxon>
        <taxon>Scleractinia</taxon>
        <taxon>Astrocoeniina</taxon>
        <taxon>Acroporidae</taxon>
        <taxon>Acropora</taxon>
    </lineage>
</organism>
<comment type="similarity">
    <text evidence="1">Belongs to the carbohydrate kinase PfkB family.</text>
</comment>
<keyword evidence="6" id="KW-0067">ATP-binding</keyword>
<evidence type="ECO:0000256" key="1">
    <source>
        <dbReference type="ARBA" id="ARBA00010688"/>
    </source>
</evidence>
<evidence type="ECO:0000256" key="9">
    <source>
        <dbReference type="ARBA" id="ARBA00057271"/>
    </source>
</evidence>
<feature type="signal peptide" evidence="13">
    <location>
        <begin position="1"/>
        <end position="22"/>
    </location>
</feature>
<reference evidence="15" key="2">
    <citation type="journal article" date="2023" name="Science">
        <title>Genomic signatures of disease resistance in endangered staghorn corals.</title>
        <authorList>
            <person name="Vollmer S.V."/>
            <person name="Selwyn J.D."/>
            <person name="Despard B.A."/>
            <person name="Roesel C.L."/>
        </authorList>
    </citation>
    <scope>NUCLEOTIDE SEQUENCE</scope>
    <source>
        <strain evidence="15">K2</strain>
    </source>
</reference>
<comment type="subunit">
    <text evidence="2">Homodimer.</text>
</comment>
<evidence type="ECO:0000256" key="8">
    <source>
        <dbReference type="ARBA" id="ARBA00037915"/>
    </source>
</evidence>
<dbReference type="GO" id="GO:0006000">
    <property type="term" value="P:fructose metabolic process"/>
    <property type="evidence" value="ECO:0007669"/>
    <property type="project" value="InterPro"/>
</dbReference>
<evidence type="ECO:0000256" key="6">
    <source>
        <dbReference type="ARBA" id="ARBA00022840"/>
    </source>
</evidence>
<dbReference type="InterPro" id="IPR034093">
    <property type="entry name" value="KHK"/>
</dbReference>
<dbReference type="AlphaFoldDB" id="A0AAD9R409"/>
<name>A0AAD9R409_ACRCE</name>
<evidence type="ECO:0000259" key="14">
    <source>
        <dbReference type="Pfam" id="PF00294"/>
    </source>
</evidence>
<dbReference type="InterPro" id="IPR029056">
    <property type="entry name" value="Ribokinase-like"/>
</dbReference>
<dbReference type="GO" id="GO:0004454">
    <property type="term" value="F:ketohexokinase activity"/>
    <property type="evidence" value="ECO:0007669"/>
    <property type="project" value="UniProtKB-EC"/>
</dbReference>
<reference evidence="15" key="1">
    <citation type="journal article" date="2023" name="G3 (Bethesda)">
        <title>Whole genome assembly and annotation of the endangered Caribbean coral Acropora cervicornis.</title>
        <authorList>
            <person name="Selwyn J.D."/>
            <person name="Vollmer S.V."/>
        </authorList>
    </citation>
    <scope>NUCLEOTIDE SEQUENCE</scope>
    <source>
        <strain evidence="15">K2</strain>
    </source>
</reference>
<evidence type="ECO:0000256" key="2">
    <source>
        <dbReference type="ARBA" id="ARBA00011738"/>
    </source>
</evidence>
<keyword evidence="3" id="KW-0808">Transferase</keyword>
<dbReference type="Proteomes" id="UP001249851">
    <property type="component" value="Unassembled WGS sequence"/>
</dbReference>
<dbReference type="EC" id="2.7.1.3" evidence="10"/>
<comment type="pathway">
    <text evidence="8">Carbohydrate metabolism; fructose metabolism.</text>
</comment>
<keyword evidence="5" id="KW-0418">Kinase</keyword>
<evidence type="ECO:0000256" key="10">
    <source>
        <dbReference type="ARBA" id="ARBA00066426"/>
    </source>
</evidence>
<evidence type="ECO:0000256" key="5">
    <source>
        <dbReference type="ARBA" id="ARBA00022777"/>
    </source>
</evidence>